<feature type="domain" description="Tryptophan synthase beta chain-like PALP" evidence="11">
    <location>
        <begin position="8"/>
        <end position="294"/>
    </location>
</feature>
<dbReference type="CDD" id="cd01561">
    <property type="entry name" value="CBS_like"/>
    <property type="match status" value="1"/>
</dbReference>
<dbReference type="EMBL" id="BSDY01000012">
    <property type="protein sequence ID" value="GLI57030.1"/>
    <property type="molecule type" value="Genomic_DNA"/>
</dbReference>
<dbReference type="Pfam" id="PF00291">
    <property type="entry name" value="PALP"/>
    <property type="match status" value="1"/>
</dbReference>
<dbReference type="NCBIfam" id="TIGR01136">
    <property type="entry name" value="cysKM"/>
    <property type="match status" value="1"/>
</dbReference>
<evidence type="ECO:0000256" key="7">
    <source>
        <dbReference type="ARBA" id="ARBA00023192"/>
    </source>
</evidence>
<evidence type="ECO:0000256" key="5">
    <source>
        <dbReference type="ARBA" id="ARBA00022679"/>
    </source>
</evidence>
<dbReference type="EC" id="2.5.1.47" evidence="3 10"/>
<comment type="catalytic activity">
    <reaction evidence="8 10">
        <text>O-acetyl-L-serine + hydrogen sulfide = L-cysteine + acetate</text>
        <dbReference type="Rhea" id="RHEA:14829"/>
        <dbReference type="ChEBI" id="CHEBI:29919"/>
        <dbReference type="ChEBI" id="CHEBI:30089"/>
        <dbReference type="ChEBI" id="CHEBI:35235"/>
        <dbReference type="ChEBI" id="CHEBI:58340"/>
        <dbReference type="EC" id="2.5.1.47"/>
    </reaction>
</comment>
<evidence type="ECO:0000256" key="6">
    <source>
        <dbReference type="ARBA" id="ARBA00022898"/>
    </source>
</evidence>
<feature type="modified residue" description="N6-(pyridoxal phosphate)lysine" evidence="9">
    <location>
        <position position="43"/>
    </location>
</feature>
<dbReference type="AlphaFoldDB" id="A0A9W6GN88"/>
<dbReference type="Gene3D" id="3.40.50.1100">
    <property type="match status" value="2"/>
</dbReference>
<accession>A0A9W6GN88</accession>
<dbReference type="GO" id="GO:0004124">
    <property type="term" value="F:cysteine synthase activity"/>
    <property type="evidence" value="ECO:0007669"/>
    <property type="project" value="UniProtKB-UniRule"/>
</dbReference>
<evidence type="ECO:0000313" key="12">
    <source>
        <dbReference type="EMBL" id="GLI57030.1"/>
    </source>
</evidence>
<keyword evidence="4 10" id="KW-0028">Amino-acid biosynthesis</keyword>
<name>A0A9W6GN88_9FUSO</name>
<keyword evidence="6 9" id="KW-0663">Pyridoxal phosphate</keyword>
<evidence type="ECO:0000313" key="13">
    <source>
        <dbReference type="Proteomes" id="UP001144471"/>
    </source>
</evidence>
<proteinExistence type="inferred from homology"/>
<dbReference type="SUPFAM" id="SSF53686">
    <property type="entry name" value="Tryptophan synthase beta subunit-like PLP-dependent enzymes"/>
    <property type="match status" value="1"/>
</dbReference>
<keyword evidence="5 10" id="KW-0808">Transferase</keyword>
<gene>
    <name evidence="12" type="ORF">PM10SUCC1_25440</name>
</gene>
<evidence type="ECO:0000256" key="8">
    <source>
        <dbReference type="ARBA" id="ARBA00047931"/>
    </source>
</evidence>
<dbReference type="RefSeq" id="WP_281836467.1">
    <property type="nucleotide sequence ID" value="NZ_BSDY01000012.1"/>
</dbReference>
<dbReference type="InterPro" id="IPR050214">
    <property type="entry name" value="Cys_Synth/Cystath_Beta-Synth"/>
</dbReference>
<dbReference type="Proteomes" id="UP001144471">
    <property type="component" value="Unassembled WGS sequence"/>
</dbReference>
<organism evidence="12 13">
    <name type="scientific">Propionigenium maris DSM 9537</name>
    <dbReference type="NCBI Taxonomy" id="1123000"/>
    <lineage>
        <taxon>Bacteria</taxon>
        <taxon>Fusobacteriati</taxon>
        <taxon>Fusobacteriota</taxon>
        <taxon>Fusobacteriia</taxon>
        <taxon>Fusobacteriales</taxon>
        <taxon>Fusobacteriaceae</taxon>
        <taxon>Propionigenium</taxon>
    </lineage>
</organism>
<dbReference type="InterPro" id="IPR001216">
    <property type="entry name" value="P-phosphate_BS"/>
</dbReference>
<dbReference type="InterPro" id="IPR005859">
    <property type="entry name" value="CysK"/>
</dbReference>
<reference evidence="12" key="1">
    <citation type="submission" date="2022-12" db="EMBL/GenBank/DDBJ databases">
        <title>Reference genome sequencing for broad-spectrum identification of bacterial and archaeal isolates by mass spectrometry.</title>
        <authorList>
            <person name="Sekiguchi Y."/>
            <person name="Tourlousse D.M."/>
        </authorList>
    </citation>
    <scope>NUCLEOTIDE SEQUENCE</scope>
    <source>
        <strain evidence="12">10succ1</strain>
    </source>
</reference>
<evidence type="ECO:0000256" key="4">
    <source>
        <dbReference type="ARBA" id="ARBA00022605"/>
    </source>
</evidence>
<evidence type="ECO:0000256" key="9">
    <source>
        <dbReference type="PIRSR" id="PIRSR605856-51"/>
    </source>
</evidence>
<dbReference type="PANTHER" id="PTHR10314">
    <property type="entry name" value="CYSTATHIONINE BETA-SYNTHASE"/>
    <property type="match status" value="1"/>
</dbReference>
<evidence type="ECO:0000256" key="1">
    <source>
        <dbReference type="ARBA" id="ARBA00001933"/>
    </source>
</evidence>
<keyword evidence="7 10" id="KW-0198">Cysteine biosynthesis</keyword>
<evidence type="ECO:0000256" key="2">
    <source>
        <dbReference type="ARBA" id="ARBA00007103"/>
    </source>
</evidence>
<dbReference type="GO" id="GO:0006535">
    <property type="term" value="P:cysteine biosynthetic process from serine"/>
    <property type="evidence" value="ECO:0007669"/>
    <property type="project" value="UniProtKB-UniRule"/>
</dbReference>
<keyword evidence="13" id="KW-1185">Reference proteome</keyword>
<sequence length="309" mass="33243">MNIKENILRTVGKTPIVRLNNINETHAEILVKVEGMNPGGSVKDRVAINIIEEAEAQGKLDRDTVVIEATSGNTGIGLAMTCAVKGYDLKIIMPDTMSVERRQLVEAYGAEIILVDGSLGMKGCLDKIDELKEKYEKVFIPDQFKNPANPAAHSKSTAVEIIEDLEGELDIFLTGTGTGGSFTGTARALKEKIPHLKAYALEPAESPLLSKGYIGPHKLQGIGMSAGFVPPVFEESYADGIVTATYEQALVMTNRLAREEGILAGISSGAALHAAMELGRLEENKGKRIVVLLMDTGERYLSSNIFGQA</sequence>
<comment type="cofactor">
    <cofactor evidence="1 9 10">
        <name>pyridoxal 5'-phosphate</name>
        <dbReference type="ChEBI" id="CHEBI:597326"/>
    </cofactor>
</comment>
<dbReference type="PROSITE" id="PS00901">
    <property type="entry name" value="CYS_SYNTHASE"/>
    <property type="match status" value="1"/>
</dbReference>
<dbReference type="InterPro" id="IPR036052">
    <property type="entry name" value="TrpB-like_PALP_sf"/>
</dbReference>
<dbReference type="FunFam" id="3.40.50.1100:FF:000006">
    <property type="entry name" value="Cysteine synthase"/>
    <property type="match status" value="1"/>
</dbReference>
<evidence type="ECO:0000259" key="11">
    <source>
        <dbReference type="Pfam" id="PF00291"/>
    </source>
</evidence>
<evidence type="ECO:0000256" key="10">
    <source>
        <dbReference type="RuleBase" id="RU003985"/>
    </source>
</evidence>
<comment type="caution">
    <text evidence="12">The sequence shown here is derived from an EMBL/GenBank/DDBJ whole genome shotgun (WGS) entry which is preliminary data.</text>
</comment>
<dbReference type="NCBIfam" id="TIGR01139">
    <property type="entry name" value="cysK"/>
    <property type="match status" value="1"/>
</dbReference>
<comment type="similarity">
    <text evidence="2 10">Belongs to the cysteine synthase/cystathionine beta-synthase family.</text>
</comment>
<dbReference type="InterPro" id="IPR001926">
    <property type="entry name" value="TrpB-like_PALP"/>
</dbReference>
<protein>
    <recommendedName>
        <fullName evidence="3 10">Cysteine synthase</fullName>
        <ecNumber evidence="3 10">2.5.1.47</ecNumber>
    </recommendedName>
</protein>
<dbReference type="InterPro" id="IPR005856">
    <property type="entry name" value="Cys_synth"/>
</dbReference>
<evidence type="ECO:0000256" key="3">
    <source>
        <dbReference type="ARBA" id="ARBA00012681"/>
    </source>
</evidence>